<dbReference type="PROSITE" id="PS50110">
    <property type="entry name" value="RESPONSE_REGULATORY"/>
    <property type="match status" value="1"/>
</dbReference>
<dbReference type="AlphaFoldDB" id="A0A7C5ALG3"/>
<dbReference type="Gene3D" id="3.40.50.2300">
    <property type="match status" value="1"/>
</dbReference>
<comment type="caution">
    <text evidence="9">The sequence shown here is derived from an EMBL/GenBank/DDBJ whole genome shotgun (WGS) entry which is preliminary data.</text>
</comment>
<sequence>MASVQENRPPMTGEDLSLRILIAEDDVNLGEALRGFLRDKGHTVDLAVNGLEALKLVERNLYHLVLTDLVMPEADGLAVLRAARKRDPSTLVVIMTGHASLASALQATREGAYTYLRKPFNLQEIEVAVANASRLLRLKQENLLLLEKLQEVNAKLAELQQSEAYPEDGSLSGVQAVRSRTAAVWLWGSPFPWELPPTPQADLERLLGLYRENLLTEKEFQILKQRLLVSA</sequence>
<protein>
    <submittedName>
        <fullName evidence="9">Response regulator</fullName>
    </submittedName>
</protein>
<dbReference type="PANTHER" id="PTHR48111:SF1">
    <property type="entry name" value="TWO-COMPONENT RESPONSE REGULATOR ORR33"/>
    <property type="match status" value="1"/>
</dbReference>
<gene>
    <name evidence="9" type="ORF">ENW48_04590</name>
</gene>
<dbReference type="GO" id="GO:0006355">
    <property type="term" value="P:regulation of DNA-templated transcription"/>
    <property type="evidence" value="ECO:0007669"/>
    <property type="project" value="TreeGrafter"/>
</dbReference>
<feature type="domain" description="Response regulatory" evidence="8">
    <location>
        <begin position="19"/>
        <end position="133"/>
    </location>
</feature>
<keyword evidence="7" id="KW-0175">Coiled coil</keyword>
<evidence type="ECO:0000256" key="5">
    <source>
        <dbReference type="ARBA" id="ARBA00023163"/>
    </source>
</evidence>
<dbReference type="SUPFAM" id="SSF52172">
    <property type="entry name" value="CheY-like"/>
    <property type="match status" value="1"/>
</dbReference>
<dbReference type="PANTHER" id="PTHR48111">
    <property type="entry name" value="REGULATOR OF RPOS"/>
    <property type="match status" value="1"/>
</dbReference>
<dbReference type="GO" id="GO:0000156">
    <property type="term" value="F:phosphorelay response regulator activity"/>
    <property type="evidence" value="ECO:0007669"/>
    <property type="project" value="TreeGrafter"/>
</dbReference>
<name>A0A7C5ALG3_9BACT</name>
<dbReference type="GO" id="GO:0000976">
    <property type="term" value="F:transcription cis-regulatory region binding"/>
    <property type="evidence" value="ECO:0007669"/>
    <property type="project" value="TreeGrafter"/>
</dbReference>
<keyword evidence="1 6" id="KW-0597">Phosphoprotein</keyword>
<organism evidence="9">
    <name type="scientific">Desulfobacca acetoxidans</name>
    <dbReference type="NCBI Taxonomy" id="60893"/>
    <lineage>
        <taxon>Bacteria</taxon>
        <taxon>Pseudomonadati</taxon>
        <taxon>Thermodesulfobacteriota</taxon>
        <taxon>Desulfobaccia</taxon>
        <taxon>Desulfobaccales</taxon>
        <taxon>Desulfobaccaceae</taxon>
        <taxon>Desulfobacca</taxon>
    </lineage>
</organism>
<dbReference type="EMBL" id="DTKJ01000031">
    <property type="protein sequence ID" value="HGZ11475.1"/>
    <property type="molecule type" value="Genomic_DNA"/>
</dbReference>
<evidence type="ECO:0000256" key="4">
    <source>
        <dbReference type="ARBA" id="ARBA00023125"/>
    </source>
</evidence>
<proteinExistence type="predicted"/>
<keyword evidence="5" id="KW-0804">Transcription</keyword>
<dbReference type="GO" id="GO:0005829">
    <property type="term" value="C:cytosol"/>
    <property type="evidence" value="ECO:0007669"/>
    <property type="project" value="TreeGrafter"/>
</dbReference>
<keyword evidence="2" id="KW-0902">Two-component regulatory system</keyword>
<dbReference type="InterPro" id="IPR001789">
    <property type="entry name" value="Sig_transdc_resp-reg_receiver"/>
</dbReference>
<feature type="modified residue" description="4-aspartylphosphate" evidence="6">
    <location>
        <position position="68"/>
    </location>
</feature>
<evidence type="ECO:0000256" key="2">
    <source>
        <dbReference type="ARBA" id="ARBA00023012"/>
    </source>
</evidence>
<dbReference type="InterPro" id="IPR039420">
    <property type="entry name" value="WalR-like"/>
</dbReference>
<accession>A0A7C5ALG3</accession>
<feature type="coiled-coil region" evidence="7">
    <location>
        <begin position="122"/>
        <end position="162"/>
    </location>
</feature>
<dbReference type="GO" id="GO:0032993">
    <property type="term" value="C:protein-DNA complex"/>
    <property type="evidence" value="ECO:0007669"/>
    <property type="project" value="TreeGrafter"/>
</dbReference>
<evidence type="ECO:0000256" key="3">
    <source>
        <dbReference type="ARBA" id="ARBA00023015"/>
    </source>
</evidence>
<keyword evidence="3" id="KW-0805">Transcription regulation</keyword>
<keyword evidence="4" id="KW-0238">DNA-binding</keyword>
<dbReference type="SMART" id="SM00448">
    <property type="entry name" value="REC"/>
    <property type="match status" value="1"/>
</dbReference>
<evidence type="ECO:0000259" key="8">
    <source>
        <dbReference type="PROSITE" id="PS50110"/>
    </source>
</evidence>
<reference evidence="9" key="1">
    <citation type="journal article" date="2020" name="mSystems">
        <title>Genome- and Community-Level Interaction Insights into Carbon Utilization and Element Cycling Functions of Hydrothermarchaeota in Hydrothermal Sediment.</title>
        <authorList>
            <person name="Zhou Z."/>
            <person name="Liu Y."/>
            <person name="Xu W."/>
            <person name="Pan J."/>
            <person name="Luo Z.H."/>
            <person name="Li M."/>
        </authorList>
    </citation>
    <scope>NUCLEOTIDE SEQUENCE [LARGE SCALE GENOMIC DNA]</scope>
    <source>
        <strain evidence="9">SpSt-853</strain>
    </source>
</reference>
<evidence type="ECO:0000256" key="1">
    <source>
        <dbReference type="ARBA" id="ARBA00022553"/>
    </source>
</evidence>
<evidence type="ECO:0000313" key="9">
    <source>
        <dbReference type="EMBL" id="HGZ11475.1"/>
    </source>
</evidence>
<evidence type="ECO:0000256" key="6">
    <source>
        <dbReference type="PROSITE-ProRule" id="PRU00169"/>
    </source>
</evidence>
<evidence type="ECO:0000256" key="7">
    <source>
        <dbReference type="SAM" id="Coils"/>
    </source>
</evidence>
<dbReference type="InterPro" id="IPR011006">
    <property type="entry name" value="CheY-like_superfamily"/>
</dbReference>
<dbReference type="Pfam" id="PF00072">
    <property type="entry name" value="Response_reg"/>
    <property type="match status" value="1"/>
</dbReference>